<name>A0A367VFT8_9PROT</name>
<dbReference type="Proteomes" id="UP000253061">
    <property type="component" value="Unassembled WGS sequence"/>
</dbReference>
<proteinExistence type="predicted"/>
<sequence length="70" mass="7612">MHYFAALPVKRPKISHFPAIFLTTKENQTSVGTEGIDANPQPNSSISNVMAIDSTQQHCAHEVTLPAKGH</sequence>
<dbReference type="AlphaFoldDB" id="A0A367VFT8"/>
<evidence type="ECO:0000313" key="2">
    <source>
        <dbReference type="Proteomes" id="UP000253061"/>
    </source>
</evidence>
<accession>A0A367VFT8</accession>
<evidence type="ECO:0000313" key="1">
    <source>
        <dbReference type="EMBL" id="RCK23120.1"/>
    </source>
</evidence>
<reference evidence="1 2" key="1">
    <citation type="submission" date="2014-07" db="EMBL/GenBank/DDBJ databases">
        <title>Draft genome sequence of Thalassospira profundimaris R8-17.</title>
        <authorList>
            <person name="Lai Q."/>
            <person name="Shao Z."/>
        </authorList>
    </citation>
    <scope>NUCLEOTIDE SEQUENCE [LARGE SCALE GENOMIC DNA]</scope>
    <source>
        <strain evidence="1 2">R8-17</strain>
    </source>
</reference>
<dbReference type="EMBL" id="JPWB01000003">
    <property type="protein sequence ID" value="RCK23120.1"/>
    <property type="molecule type" value="Genomic_DNA"/>
</dbReference>
<protein>
    <submittedName>
        <fullName evidence="1">Uncharacterized protein</fullName>
    </submittedName>
</protein>
<comment type="caution">
    <text evidence="1">The sequence shown here is derived from an EMBL/GenBank/DDBJ whole genome shotgun (WGS) entry which is preliminary data.</text>
</comment>
<gene>
    <name evidence="1" type="ORF">TH6_08800</name>
</gene>
<organism evidence="1 2">
    <name type="scientific">Thalassospira profundimaris</name>
    <dbReference type="NCBI Taxonomy" id="502049"/>
    <lineage>
        <taxon>Bacteria</taxon>
        <taxon>Pseudomonadati</taxon>
        <taxon>Pseudomonadota</taxon>
        <taxon>Alphaproteobacteria</taxon>
        <taxon>Rhodospirillales</taxon>
        <taxon>Thalassospiraceae</taxon>
        <taxon>Thalassospira</taxon>
    </lineage>
</organism>